<feature type="chain" id="PRO_5011745337" evidence="1">
    <location>
        <begin position="21"/>
        <end position="533"/>
    </location>
</feature>
<dbReference type="OrthoDB" id="333971at2"/>
<gene>
    <name evidence="2" type="ORF">SAMN04515668_0627</name>
</gene>
<organism evidence="2 3">
    <name type="scientific">Hymenobacter arizonensis</name>
    <name type="common">Siccationidurans arizonensis</name>
    <dbReference type="NCBI Taxonomy" id="1227077"/>
    <lineage>
        <taxon>Bacteria</taxon>
        <taxon>Pseudomonadati</taxon>
        <taxon>Bacteroidota</taxon>
        <taxon>Cytophagia</taxon>
        <taxon>Cytophagales</taxon>
        <taxon>Hymenobacteraceae</taxon>
        <taxon>Hymenobacter</taxon>
    </lineage>
</organism>
<sequence length="533" mass="59330">MPRLAAFAPYILLCLYCALATVPAGCTGQTAPVRVPAQWAPDSTTVVRPAGPEYDRSAAWEFFWGKHYRDIWATPVTVPVLRLATALPGGLHPLQAGGSYQTRTLRLRAANGKDFVLRSVDKDASVALPAGWKRKLLGGLMKDQTSVAQPYGAYVAAQLAEVAGVYHTNPRLVYVGDDPGLGTFRKAYANDLYLLEERPDGNQTDVASFGHSPLVVNTGRMLADIHQRPSARVEARAYLRARLLDMWLGDWSRREDQWRWASFEQAGQVSYRPIPRDRDQAFFLFNDGAITRVVSWFVPKYQSFQASLSAQAVNGLTLTARELDRTLLATLQSEDFREVADSLRRRLTDATIAQALTAGPPETRAAVAKRFAPMLRARRDQLPQVAQWYYQLLAKRALLVGTDKAERFVLSEPGPGLLRVKMFAQRPNQADSLIMERTYNRRRTSSLAIYGLAGNDVFELTGRLKSRIRVHLYEGAGQNQLVLPAASAAIAGITWHSNSADKFSQKRRGITVRPNPDAAATANTQSWMKRYRL</sequence>
<keyword evidence="3" id="KW-1185">Reference proteome</keyword>
<evidence type="ECO:0000313" key="2">
    <source>
        <dbReference type="EMBL" id="SFP87145.1"/>
    </source>
</evidence>
<dbReference type="EMBL" id="FOXS01000001">
    <property type="protein sequence ID" value="SFP87145.1"/>
    <property type="molecule type" value="Genomic_DNA"/>
</dbReference>
<evidence type="ECO:0000256" key="1">
    <source>
        <dbReference type="SAM" id="SignalP"/>
    </source>
</evidence>
<dbReference type="STRING" id="1227077.SAMN04515668_0627"/>
<keyword evidence="1" id="KW-0732">Signal</keyword>
<protein>
    <submittedName>
        <fullName evidence="2">Uncharacterized protein</fullName>
    </submittedName>
</protein>
<accession>A0A1I5TVQ5</accession>
<feature type="signal peptide" evidence="1">
    <location>
        <begin position="1"/>
        <end position="20"/>
    </location>
</feature>
<name>A0A1I5TVQ5_HYMAR</name>
<dbReference type="RefSeq" id="WP_143080030.1">
    <property type="nucleotide sequence ID" value="NZ_FOXS01000001.1"/>
</dbReference>
<proteinExistence type="predicted"/>
<reference evidence="3" key="1">
    <citation type="submission" date="2016-10" db="EMBL/GenBank/DDBJ databases">
        <authorList>
            <person name="Varghese N."/>
            <person name="Submissions S."/>
        </authorList>
    </citation>
    <scope>NUCLEOTIDE SEQUENCE [LARGE SCALE GENOMIC DNA]</scope>
    <source>
        <strain evidence="3">OR362-8,ATCC BAA-1266,JCM 13504</strain>
    </source>
</reference>
<evidence type="ECO:0000313" key="3">
    <source>
        <dbReference type="Proteomes" id="UP000199029"/>
    </source>
</evidence>
<dbReference type="AlphaFoldDB" id="A0A1I5TVQ5"/>
<dbReference type="Proteomes" id="UP000199029">
    <property type="component" value="Unassembled WGS sequence"/>
</dbReference>